<dbReference type="Gene3D" id="3.20.20.80">
    <property type="entry name" value="Glycosidases"/>
    <property type="match status" value="1"/>
</dbReference>
<dbReference type="Pfam" id="PF18962">
    <property type="entry name" value="Por_Secre_tail"/>
    <property type="match status" value="1"/>
</dbReference>
<dbReference type="AlphaFoldDB" id="A0A502F2L3"/>
<feature type="domain" description="BIG2" evidence="3">
    <location>
        <begin position="471"/>
        <end position="548"/>
    </location>
</feature>
<name>A0A502F2L3_9FLAO</name>
<dbReference type="InterPro" id="IPR013780">
    <property type="entry name" value="Glyco_hydro_b"/>
</dbReference>
<feature type="signal peptide" evidence="2">
    <location>
        <begin position="1"/>
        <end position="39"/>
    </location>
</feature>
<dbReference type="SMART" id="SM00635">
    <property type="entry name" value="BID_2"/>
    <property type="match status" value="4"/>
</dbReference>
<dbReference type="InterPro" id="IPR006047">
    <property type="entry name" value="GH13_cat_dom"/>
</dbReference>
<dbReference type="Gene3D" id="2.60.40.10">
    <property type="entry name" value="Immunoglobulins"/>
    <property type="match status" value="1"/>
</dbReference>
<dbReference type="SUPFAM" id="SSF50370">
    <property type="entry name" value="Ricin B-like lectins"/>
    <property type="match status" value="1"/>
</dbReference>
<keyword evidence="1 2" id="KW-0732">Signal</keyword>
<dbReference type="Pfam" id="PF02368">
    <property type="entry name" value="Big_2"/>
    <property type="match status" value="4"/>
</dbReference>
<dbReference type="GO" id="GO:0009313">
    <property type="term" value="P:oligosaccharide catabolic process"/>
    <property type="evidence" value="ECO:0007669"/>
    <property type="project" value="TreeGrafter"/>
</dbReference>
<evidence type="ECO:0000313" key="6">
    <source>
        <dbReference type="Proteomes" id="UP000319700"/>
    </source>
</evidence>
<comment type="caution">
    <text evidence="5">The sequence shown here is derived from an EMBL/GenBank/DDBJ whole genome shotgun (WGS) entry which is preliminary data.</text>
</comment>
<evidence type="ECO:0000313" key="5">
    <source>
        <dbReference type="EMBL" id="TPG44455.1"/>
    </source>
</evidence>
<reference evidence="5 6" key="1">
    <citation type="journal article" date="2019" name="Environ. Microbiol.">
        <title>Species interactions and distinct microbial communities in high Arctic permafrost affected cryosols are associated with the CH4 and CO2 gas fluxes.</title>
        <authorList>
            <person name="Altshuler I."/>
            <person name="Hamel J."/>
            <person name="Turney S."/>
            <person name="Magnuson E."/>
            <person name="Levesque R."/>
            <person name="Greer C."/>
            <person name="Whyte L.G."/>
        </authorList>
    </citation>
    <scope>NUCLEOTIDE SEQUENCE [LARGE SCALE GENOMIC DNA]</scope>
    <source>
        <strain evidence="5 6">42</strain>
    </source>
</reference>
<dbReference type="Pfam" id="PF16738">
    <property type="entry name" value="CBM26"/>
    <property type="match status" value="1"/>
</dbReference>
<dbReference type="Gene3D" id="2.60.40.1080">
    <property type="match status" value="4"/>
</dbReference>
<dbReference type="SUPFAM" id="SSF51445">
    <property type="entry name" value="(Trans)glycosidases"/>
    <property type="match status" value="1"/>
</dbReference>
<evidence type="ECO:0000256" key="2">
    <source>
        <dbReference type="SAM" id="SignalP"/>
    </source>
</evidence>
<feature type="domain" description="BIG2" evidence="3">
    <location>
        <begin position="555"/>
        <end position="632"/>
    </location>
</feature>
<evidence type="ECO:0000259" key="4">
    <source>
        <dbReference type="SMART" id="SM00642"/>
    </source>
</evidence>
<dbReference type="CDD" id="cd11313">
    <property type="entry name" value="AmyAc_arch_bac_AmyA"/>
    <property type="match status" value="1"/>
</dbReference>
<keyword evidence="6" id="KW-1185">Reference proteome</keyword>
<dbReference type="InterPro" id="IPR008964">
    <property type="entry name" value="Invasin/intimin_cell_adhesion"/>
</dbReference>
<proteinExistence type="predicted"/>
<feature type="chain" id="PRO_5021361280" evidence="2">
    <location>
        <begin position="40"/>
        <end position="1128"/>
    </location>
</feature>
<evidence type="ECO:0000259" key="3">
    <source>
        <dbReference type="SMART" id="SM00635"/>
    </source>
</evidence>
<dbReference type="Proteomes" id="UP000319700">
    <property type="component" value="Unassembled WGS sequence"/>
</dbReference>
<sequence length="1128" mass="119857">MLTSMQKTKIMKIKITTRLFHFTKTIVCFLLLFASSVYAQDPAQYGTPYTGVPDPRDANIYQVHIRPHSASGTLAAVTSDLDRIKSLGINVLYLMPIYPYGTDSRSSNSPYCIKDYKSVGSEYGTLTDMRNLVDAAHAKGMAVMLDIAVNGTSWDHPWTVSHPEYYQRTGTTINQLANFSDIAALDLNNTALRAAMKDAMRYWIFAANIDGYRCDFANNPPIDFWTEIISNLRGITSHNLLMLAEGDRLQNFQAGFDLNFGDKWFYDALKNVAGGGPVSTRFQTTNDMEYTYATGSQQEVRWTANHDSENNSDTAPFTVFKSNAGVVANFLVSGYMKGVPFLTSGQEVAFNQVIPWPYTTVKINWSNTAATPEFAKILNFRNSSAAIRRGTMTPYASDDICAFTKTLGTEKVIVMTNLRNASKTFVIPAALAGTYKDAYTGATVTLVSGATQSFNAFQYIVLTNTNVAVVAVTGVSVSPTTATVGLGSTQQLSATLAPANATNQNVTWTSSNTAVATVNATGLVSAVSAGTTTITVKTVDGNKTATSAITVAAIPVASVSVTPATASLYAGNTQQLSATIAPANATNKTITWTSSNNAVATVNSSGLVTAVSAGTATITTTTQDGNKTATATITVNPNTNFTVYFYKPSAWGTGIKIYYWSALPTGILADASWPGVNMTDAGNGWYSYTFTNVTSTNLIFNDGTSQSADLNRNKTGWYMNTTWYDTNPGTVVAVTGVTLSPTTATLLVGATQQVTPTVAPATATNKTVTYSSSNTAVATVNSTGLITAVAAGSATITVTTQDGAKTATCAVTVNASNVAVTSVSLSPASASLSVGGTQQLTPTILPANATNKNVTYSSGNTAVATVNSSGLITAVANGSATITVTTVDGSKTSTCAVTVSTATGTYYTIKNRWTGAYLSDAGTNVGYGATASNNSYKWQKIAIDATYFVLKNLATGELINIEGQTGSVQCNITDTTFWSAQWSSDYIDGTWVRLRNRWQTGNIIHVENQTGSAQYGNSQDGWFSAQWQLELTTASTSKSVTKTQELLETEKAIGIYPNPSRDNQFHVLLPESETGDATTITVSDMNGRTVLTEKLSTSGQINHHLAAGLYIVNINSKACNVTKKLIVK</sequence>
<evidence type="ECO:0000256" key="1">
    <source>
        <dbReference type="ARBA" id="ARBA00022729"/>
    </source>
</evidence>
<dbReference type="EMBL" id="RCZH01000002">
    <property type="protein sequence ID" value="TPG44455.1"/>
    <property type="molecule type" value="Genomic_DNA"/>
</dbReference>
<dbReference type="Pfam" id="PF00128">
    <property type="entry name" value="Alpha-amylase"/>
    <property type="match status" value="1"/>
</dbReference>
<dbReference type="PANTHER" id="PTHR10357:SF179">
    <property type="entry name" value="NEUTRAL AND BASIC AMINO ACID TRANSPORT PROTEIN RBAT"/>
    <property type="match status" value="1"/>
</dbReference>
<protein>
    <submittedName>
        <fullName evidence="5">Starch-binding protein</fullName>
    </submittedName>
</protein>
<dbReference type="InterPro" id="IPR017853">
    <property type="entry name" value="GH"/>
</dbReference>
<feature type="domain" description="BIG2" evidence="3">
    <location>
        <begin position="733"/>
        <end position="810"/>
    </location>
</feature>
<dbReference type="InterPro" id="IPR031965">
    <property type="entry name" value="CBM26"/>
</dbReference>
<dbReference type="SMART" id="SM00642">
    <property type="entry name" value="Aamy"/>
    <property type="match status" value="1"/>
</dbReference>
<feature type="domain" description="BIG2" evidence="3">
    <location>
        <begin position="819"/>
        <end position="896"/>
    </location>
</feature>
<dbReference type="NCBIfam" id="TIGR04183">
    <property type="entry name" value="Por_Secre_tail"/>
    <property type="match status" value="1"/>
</dbReference>
<gene>
    <name evidence="5" type="ORF">EAH81_02980</name>
</gene>
<organism evidence="5 6">
    <name type="scientific">Flavobacterium pectinovorum</name>
    <dbReference type="NCBI Taxonomy" id="29533"/>
    <lineage>
        <taxon>Bacteria</taxon>
        <taxon>Pseudomonadati</taxon>
        <taxon>Bacteroidota</taxon>
        <taxon>Flavobacteriia</taxon>
        <taxon>Flavobacteriales</taxon>
        <taxon>Flavobacteriaceae</taxon>
        <taxon>Flavobacterium</taxon>
    </lineage>
</organism>
<dbReference type="GO" id="GO:0004556">
    <property type="term" value="F:alpha-amylase activity"/>
    <property type="evidence" value="ECO:0007669"/>
    <property type="project" value="TreeGrafter"/>
</dbReference>
<dbReference type="PANTHER" id="PTHR10357">
    <property type="entry name" value="ALPHA-AMYLASE FAMILY MEMBER"/>
    <property type="match status" value="1"/>
</dbReference>
<dbReference type="Gene3D" id="2.60.40.1180">
    <property type="entry name" value="Golgi alpha-mannosidase II"/>
    <property type="match status" value="1"/>
</dbReference>
<dbReference type="SUPFAM" id="SSF51011">
    <property type="entry name" value="Glycosyl hydrolase domain"/>
    <property type="match status" value="1"/>
</dbReference>
<dbReference type="CDD" id="cd23432">
    <property type="entry name" value="beta-trefoil_Ricin_EndoBetaGal-like"/>
    <property type="match status" value="1"/>
</dbReference>
<dbReference type="InterPro" id="IPR026444">
    <property type="entry name" value="Secre_tail"/>
</dbReference>
<feature type="domain" description="Glycosyl hydrolase family 13 catalytic" evidence="4">
    <location>
        <begin position="62"/>
        <end position="381"/>
    </location>
</feature>
<dbReference type="SUPFAM" id="SSF49373">
    <property type="entry name" value="Invasin/intimin cell-adhesion fragments"/>
    <property type="match status" value="4"/>
</dbReference>
<dbReference type="InterPro" id="IPR003343">
    <property type="entry name" value="Big_2"/>
</dbReference>
<dbReference type="InterPro" id="IPR013783">
    <property type="entry name" value="Ig-like_fold"/>
</dbReference>
<dbReference type="Gene3D" id="2.80.10.50">
    <property type="match status" value="1"/>
</dbReference>
<dbReference type="InterPro" id="IPR035992">
    <property type="entry name" value="Ricin_B-like_lectins"/>
</dbReference>
<accession>A0A502F2L3</accession>